<dbReference type="OrthoDB" id="2801544at2759"/>
<dbReference type="InterPro" id="IPR001650">
    <property type="entry name" value="Helicase_C-like"/>
</dbReference>
<feature type="region of interest" description="Disordered" evidence="5">
    <location>
        <begin position="1117"/>
        <end position="1151"/>
    </location>
</feature>
<keyword evidence="1" id="KW-0547">Nucleotide-binding</keyword>
<dbReference type="PROSITE" id="PS51192">
    <property type="entry name" value="HELICASE_ATP_BIND_1"/>
    <property type="match status" value="1"/>
</dbReference>
<evidence type="ECO:0000313" key="8">
    <source>
        <dbReference type="Proteomes" id="UP000030640"/>
    </source>
</evidence>
<keyword evidence="2" id="KW-0378">Hydrolase</keyword>
<dbReference type="GO" id="GO:0043596">
    <property type="term" value="C:nuclear replication fork"/>
    <property type="evidence" value="ECO:0007669"/>
    <property type="project" value="TreeGrafter"/>
</dbReference>
<gene>
    <name evidence="7" type="ORF">C922_03230</name>
</gene>
<dbReference type="Pfam" id="PF01844">
    <property type="entry name" value="HNH"/>
    <property type="match status" value="1"/>
</dbReference>
<dbReference type="InterPro" id="IPR003615">
    <property type="entry name" value="HNH_nuc"/>
</dbReference>
<reference evidence="7 8" key="1">
    <citation type="submission" date="2013-02" db="EMBL/GenBank/DDBJ databases">
        <title>The Genome Sequence of Plasmodium inui San Antonio 1.</title>
        <authorList>
            <consortium name="The Broad Institute Genome Sequencing Platform"/>
            <consortium name="The Broad Institute Genome Sequencing Center for Infectious Disease"/>
            <person name="Neafsey D."/>
            <person name="Cheeseman I."/>
            <person name="Volkman S."/>
            <person name="Adams J."/>
            <person name="Walker B."/>
            <person name="Young S.K."/>
            <person name="Zeng Q."/>
            <person name="Gargeya S."/>
            <person name="Fitzgerald M."/>
            <person name="Haas B."/>
            <person name="Abouelleil A."/>
            <person name="Alvarado L."/>
            <person name="Arachchi H.M."/>
            <person name="Berlin A.M."/>
            <person name="Chapman S.B."/>
            <person name="Dewar J."/>
            <person name="Goldberg J."/>
            <person name="Griggs A."/>
            <person name="Gujja S."/>
            <person name="Hansen M."/>
            <person name="Howarth C."/>
            <person name="Imamovic A."/>
            <person name="Larimer J."/>
            <person name="McCowan C."/>
            <person name="Murphy C."/>
            <person name="Neiman D."/>
            <person name="Pearson M."/>
            <person name="Priest M."/>
            <person name="Roberts A."/>
            <person name="Saif S."/>
            <person name="Shea T."/>
            <person name="Sisk P."/>
            <person name="Sykes S."/>
            <person name="Wortman J."/>
            <person name="Nusbaum C."/>
            <person name="Birren B."/>
        </authorList>
    </citation>
    <scope>NUCLEOTIDE SEQUENCE [LARGE SCALE GENOMIC DNA]</scope>
    <source>
        <strain evidence="7 8">San Antonio 1</strain>
    </source>
</reference>
<evidence type="ECO:0000259" key="6">
    <source>
        <dbReference type="PROSITE" id="PS51192"/>
    </source>
</evidence>
<dbReference type="Gene3D" id="1.10.30.50">
    <property type="match status" value="1"/>
</dbReference>
<dbReference type="GO" id="GO:0006281">
    <property type="term" value="P:DNA repair"/>
    <property type="evidence" value="ECO:0007669"/>
    <property type="project" value="TreeGrafter"/>
</dbReference>
<dbReference type="GO" id="GO:0016787">
    <property type="term" value="F:hydrolase activity"/>
    <property type="evidence" value="ECO:0007669"/>
    <property type="project" value="UniProtKB-KW"/>
</dbReference>
<organism evidence="7 8">
    <name type="scientific">Plasmodium inui San Antonio 1</name>
    <dbReference type="NCBI Taxonomy" id="1237626"/>
    <lineage>
        <taxon>Eukaryota</taxon>
        <taxon>Sar</taxon>
        <taxon>Alveolata</taxon>
        <taxon>Apicomplexa</taxon>
        <taxon>Aconoidasida</taxon>
        <taxon>Haemosporida</taxon>
        <taxon>Plasmodiidae</taxon>
        <taxon>Plasmodium</taxon>
        <taxon>Plasmodium (Plasmodium)</taxon>
    </lineage>
</organism>
<dbReference type="InterPro" id="IPR038718">
    <property type="entry name" value="SNF2-like_sf"/>
</dbReference>
<keyword evidence="8" id="KW-1185">Reference proteome</keyword>
<dbReference type="GeneID" id="20038504"/>
<sequence length="1492" mass="175634">MKRQSPRLSSPAGGANRCPTKRRSKYFSKARRKTTRQETTPTQRTPLTQRTHARGPGNYAIPISTSLYNATILHGKFRSREATGGMEEGLFDDTLLGKITSNAEKTPPRRDDTQSRSGSTRPDGDNSLTMKFRKIIATYNAFTDLMRKLKFSNEQLGRHAKCPTCINSSVNMKEGKYEKYFECTQCHERVSIRKVEDSMFDEREKLFLQNRRKICFEMEKPDSYRIHHFGNLSFAKDFNRIVSDVIREVLTDLRTLKRHRIKYRNIIKYIYRINTFVDLLECPKWTKWRSFRPERHVSHGESHSVFRSSGRYNLSFIRKRYAALLRKKNYVKGKSKGGEKEGEEEAKEGQRDEGEAKGQRNEELLFLYTKWYINGRDFFDELKYLPLTWKPRRDYIQSGIFPFHLSKNIQKKASFRRLSVDSYNYLCGCVFDLCSYPLMLRYFVFRLYSHCFVHEIPSCVFHYFRHVYPRVHEKTHAHKFFLKWRFSSVMRMTYAKYQREFEEGYQPEEGHQLEEGLLHLADSPRLPVTAQIGGVTESPIACPPKYSSKEDSRITSSYNLDELAKSSYHFSREKLRAHILRHHYAKRNQKVKKKIFSEMKNRCLEEIKKKLPKRIQKVILPYQLESVYFFKQKNGRILIGDEMGLGKTLQAICIFHFFRLYPTLIVTPSTMKLNWACEIERFLPAFDPSKVLVVGDSNDFPKGARLYRIIIISFDLYKKLAHLIKEINFKLIIVDESHFIRTRHCGKQSQLAKTIKATLKKTKNVIFLSGTPSINRPINIYHQIKYLINSKKRFCKNKFIFGEEFCKKYFSRGEKVFEENLRSWEFHLFLKKTVMIRRCISDVFTSNFPDLKRFFVYLPHGPYTMGTDHLVNFLSPASACTPCREENALQTVGKDSKEGTESVSPELTTPNIQALSESFKVQIKSKKMEEGLSKVVHAMKYMEEHFPGKKKIIFCYHITVCKYIEEELLQMIKRKKQTEQVIIDYVVVKGYLSEKEKREKIQFFRMNHRCQYGIFTICAVGHGLDFTFCNLCFFLEFPVNFFHLQQCESRLFRKNQLFNTYVFYFLLENGIGSDYKTWRRFTRCAHSTRSIVDGTEFPGKDLLYEDVSGDVLLLSDQSGSPASADPSRSSYSPEEPNCKPHNELSSHTHSVRSARKRKFLFQINTLTNRIHAYYQNKKTNFPIEHLANGGGEEKSRTLLKKCATKFLQNYNKLSTTERKLIEKKKCDINISLLRHLREEENKTKALYFERYTKNFAASDKTYVKTYLKNSFRGKLQVFYYQEYDEKTNEVKCLQCKSELPPCASTIVGEYNVMKYLQEHSDSAMIEKFHQEFNTIKLQSCNVKNILICDESNMFCEGKCRMFYFLKKSSKSVRRLIYERDKGVCNICKLDCTNLIRQIKSQKYFPINEKIDYFIRRYPLFIEDINHLTRILEKPMQGQIWNVDHILPVFRGGGEASFDNLQTLCTFCHRKKTKDDYKKRVKRSNPVESSPPK</sequence>
<evidence type="ECO:0000256" key="3">
    <source>
        <dbReference type="ARBA" id="ARBA00022806"/>
    </source>
</evidence>
<dbReference type="GO" id="GO:0031297">
    <property type="term" value="P:replication fork processing"/>
    <property type="evidence" value="ECO:0007669"/>
    <property type="project" value="TreeGrafter"/>
</dbReference>
<dbReference type="Proteomes" id="UP000030640">
    <property type="component" value="Unassembled WGS sequence"/>
</dbReference>
<feature type="region of interest" description="Disordered" evidence="5">
    <location>
        <begin position="99"/>
        <end position="127"/>
    </location>
</feature>
<dbReference type="PANTHER" id="PTHR45766">
    <property type="entry name" value="DNA ANNEALING HELICASE AND ENDONUCLEASE ZRANB3 FAMILY MEMBER"/>
    <property type="match status" value="1"/>
</dbReference>
<keyword evidence="4" id="KW-0067">ATP-binding</keyword>
<evidence type="ECO:0000256" key="4">
    <source>
        <dbReference type="ARBA" id="ARBA00022840"/>
    </source>
</evidence>
<name>W7AB68_9APIC</name>
<dbReference type="PANTHER" id="PTHR45766:SF3">
    <property type="entry name" value="DNA ANNEALING HELICASE AND ENDONUCLEASE ZRANB3"/>
    <property type="match status" value="1"/>
</dbReference>
<feature type="domain" description="Helicase ATP-binding" evidence="6">
    <location>
        <begin position="628"/>
        <end position="790"/>
    </location>
</feature>
<dbReference type="VEuPathDB" id="PlasmoDB:C922_03230"/>
<evidence type="ECO:0000256" key="2">
    <source>
        <dbReference type="ARBA" id="ARBA00022801"/>
    </source>
</evidence>
<dbReference type="Pfam" id="PF00271">
    <property type="entry name" value="Helicase_C"/>
    <property type="match status" value="1"/>
</dbReference>
<protein>
    <recommendedName>
        <fullName evidence="6">Helicase ATP-binding domain-containing protein</fullName>
    </recommendedName>
</protein>
<dbReference type="EMBL" id="KI965472">
    <property type="protein sequence ID" value="EUD66314.1"/>
    <property type="molecule type" value="Genomic_DNA"/>
</dbReference>
<dbReference type="Gene3D" id="3.40.50.10810">
    <property type="entry name" value="Tandem AAA-ATPase domain"/>
    <property type="match status" value="1"/>
</dbReference>
<dbReference type="Gene3D" id="3.40.50.300">
    <property type="entry name" value="P-loop containing nucleotide triphosphate hydrolases"/>
    <property type="match status" value="1"/>
</dbReference>
<dbReference type="GO" id="GO:0003676">
    <property type="term" value="F:nucleic acid binding"/>
    <property type="evidence" value="ECO:0007669"/>
    <property type="project" value="InterPro"/>
</dbReference>
<dbReference type="InterPro" id="IPR027417">
    <property type="entry name" value="P-loop_NTPase"/>
</dbReference>
<evidence type="ECO:0000313" key="7">
    <source>
        <dbReference type="EMBL" id="EUD66314.1"/>
    </source>
</evidence>
<dbReference type="Pfam" id="PF00176">
    <property type="entry name" value="SNF2-rel_dom"/>
    <property type="match status" value="1"/>
</dbReference>
<feature type="compositionally biased region" description="Basic and acidic residues" evidence="5">
    <location>
        <begin position="1136"/>
        <end position="1146"/>
    </location>
</feature>
<proteinExistence type="predicted"/>
<dbReference type="GO" id="GO:0008270">
    <property type="term" value="F:zinc ion binding"/>
    <property type="evidence" value="ECO:0007669"/>
    <property type="project" value="InterPro"/>
</dbReference>
<dbReference type="InterPro" id="IPR002711">
    <property type="entry name" value="HNH"/>
</dbReference>
<feature type="compositionally biased region" description="Polar residues" evidence="5">
    <location>
        <begin position="1117"/>
        <end position="1132"/>
    </location>
</feature>
<dbReference type="InterPro" id="IPR000330">
    <property type="entry name" value="SNF2_N"/>
</dbReference>
<dbReference type="SUPFAM" id="SSF52540">
    <property type="entry name" value="P-loop containing nucleoside triphosphate hydrolases"/>
    <property type="match status" value="2"/>
</dbReference>
<dbReference type="GO" id="GO:0004520">
    <property type="term" value="F:DNA endonuclease activity"/>
    <property type="evidence" value="ECO:0007669"/>
    <property type="project" value="TreeGrafter"/>
</dbReference>
<feature type="region of interest" description="Disordered" evidence="5">
    <location>
        <begin position="1"/>
        <end position="59"/>
    </location>
</feature>
<evidence type="ECO:0000256" key="1">
    <source>
        <dbReference type="ARBA" id="ARBA00022741"/>
    </source>
</evidence>
<accession>W7AB68</accession>
<feature type="compositionally biased region" description="Basic and acidic residues" evidence="5">
    <location>
        <begin position="347"/>
        <end position="357"/>
    </location>
</feature>
<dbReference type="CDD" id="cd00085">
    <property type="entry name" value="HNHc"/>
    <property type="match status" value="1"/>
</dbReference>
<dbReference type="InterPro" id="IPR014001">
    <property type="entry name" value="Helicase_ATP-bd"/>
</dbReference>
<dbReference type="GO" id="GO:0005524">
    <property type="term" value="F:ATP binding"/>
    <property type="evidence" value="ECO:0007669"/>
    <property type="project" value="UniProtKB-KW"/>
</dbReference>
<dbReference type="RefSeq" id="XP_008817044.1">
    <property type="nucleotide sequence ID" value="XM_008818822.1"/>
</dbReference>
<dbReference type="GO" id="GO:0004386">
    <property type="term" value="F:helicase activity"/>
    <property type="evidence" value="ECO:0007669"/>
    <property type="project" value="UniProtKB-KW"/>
</dbReference>
<dbReference type="SMART" id="SM00487">
    <property type="entry name" value="DEXDc"/>
    <property type="match status" value="1"/>
</dbReference>
<feature type="region of interest" description="Disordered" evidence="5">
    <location>
        <begin position="333"/>
        <end position="357"/>
    </location>
</feature>
<evidence type="ECO:0000256" key="5">
    <source>
        <dbReference type="SAM" id="MobiDB-lite"/>
    </source>
</evidence>
<keyword evidence="3" id="KW-0347">Helicase</keyword>
<feature type="compositionally biased region" description="Low complexity" evidence="5">
    <location>
        <begin position="37"/>
        <end position="50"/>
    </location>
</feature>
<feature type="compositionally biased region" description="Basic residues" evidence="5">
    <location>
        <begin position="19"/>
        <end position="34"/>
    </location>
</feature>